<dbReference type="STRING" id="1307763.L21SP4_00185"/>
<dbReference type="InterPro" id="IPR048574">
    <property type="entry name" value="RUBY_RBDX"/>
</dbReference>
<dbReference type="Gene3D" id="3.50.50.60">
    <property type="entry name" value="FAD/NAD(P)-binding domain"/>
    <property type="match status" value="2"/>
</dbReference>
<evidence type="ECO:0000313" key="7">
    <source>
        <dbReference type="Proteomes" id="UP000035268"/>
    </source>
</evidence>
<dbReference type="InterPro" id="IPR036188">
    <property type="entry name" value="FAD/NAD-bd_sf"/>
</dbReference>
<dbReference type="GO" id="GO:0005506">
    <property type="term" value="F:iron ion binding"/>
    <property type="evidence" value="ECO:0007669"/>
    <property type="project" value="InterPro"/>
</dbReference>
<gene>
    <name evidence="6" type="primary">nasD</name>
    <name evidence="6" type="ORF">L21SP4_00185</name>
</gene>
<protein>
    <submittedName>
        <fullName evidence="6">Nitrite reductase [NAD(P)H]</fullName>
        <ecNumber evidence="6">1.7.1.4</ecNumber>
    </submittedName>
</protein>
<dbReference type="Pfam" id="PF21349">
    <property type="entry name" value="RUBY_RBDX"/>
    <property type="match status" value="1"/>
</dbReference>
<dbReference type="GO" id="GO:0008942">
    <property type="term" value="F:nitrite reductase [NAD(P)H] activity"/>
    <property type="evidence" value="ECO:0007669"/>
    <property type="project" value="UniProtKB-EC"/>
</dbReference>
<dbReference type="Pfam" id="PF07992">
    <property type="entry name" value="Pyr_redox_2"/>
    <property type="match status" value="1"/>
</dbReference>
<dbReference type="AlphaFoldDB" id="A0A0G3EH55"/>
<dbReference type="KEGG" id="vbl:L21SP4_00185"/>
<dbReference type="SUPFAM" id="SSF51905">
    <property type="entry name" value="FAD/NAD(P)-binding domain"/>
    <property type="match status" value="2"/>
</dbReference>
<dbReference type="EC" id="1.7.1.4" evidence="6"/>
<proteinExistence type="inferred from homology"/>
<accession>A0A0G3EH55</accession>
<evidence type="ECO:0000313" key="6">
    <source>
        <dbReference type="EMBL" id="AKJ63469.1"/>
    </source>
</evidence>
<comment type="cofactor">
    <cofactor evidence="1">
        <name>FAD</name>
        <dbReference type="ChEBI" id="CHEBI:57692"/>
    </cofactor>
</comment>
<dbReference type="Gene3D" id="2.20.28.10">
    <property type="match status" value="1"/>
</dbReference>
<dbReference type="OrthoDB" id="9807946at2"/>
<dbReference type="RefSeq" id="WP_052880896.1">
    <property type="nucleotide sequence ID" value="NZ_CP010904.1"/>
</dbReference>
<dbReference type="SUPFAM" id="SSF57802">
    <property type="entry name" value="Rubredoxin-like"/>
    <property type="match status" value="1"/>
</dbReference>
<keyword evidence="3" id="KW-0285">Flavoprotein</keyword>
<dbReference type="CDD" id="cd00729">
    <property type="entry name" value="rubredoxin_SM"/>
    <property type="match status" value="1"/>
</dbReference>
<evidence type="ECO:0000256" key="2">
    <source>
        <dbReference type="ARBA" id="ARBA00006442"/>
    </source>
</evidence>
<dbReference type="InterPro" id="IPR041575">
    <property type="entry name" value="Rubredoxin_C"/>
</dbReference>
<comment type="similarity">
    <text evidence="2">Belongs to the FAD-dependent oxidoreductase family.</text>
</comment>
<dbReference type="Gene3D" id="3.30.390.30">
    <property type="match status" value="1"/>
</dbReference>
<evidence type="ECO:0000256" key="1">
    <source>
        <dbReference type="ARBA" id="ARBA00001974"/>
    </source>
</evidence>
<dbReference type="InterPro" id="IPR023753">
    <property type="entry name" value="FAD/NAD-binding_dom"/>
</dbReference>
<dbReference type="PATRIC" id="fig|1609981.3.peg.197"/>
<keyword evidence="7" id="KW-1185">Reference proteome</keyword>
<dbReference type="InterPro" id="IPR024934">
    <property type="entry name" value="Rubredoxin-like_dom"/>
</dbReference>
<evidence type="ECO:0000256" key="3">
    <source>
        <dbReference type="ARBA" id="ARBA00022630"/>
    </source>
</evidence>
<name>A0A0G3EH55_9BACT</name>
<sequence>MKWRCTVCGYVHEGDEPPEECPVCGAPAEQFEPLEEEAADRDAGQGGSAGRVVVIGAGVAGLTAAEMIRDRDPDAEITLLSDERELPYYRLNLTRFLAGDCPEENLPIHPAAWYDEKKIDLRLETRASELDAEKKEVRTEDGETFGWDRVILATGAAPAVPPVEGTGLDGIHTLRSADDARAIRAAVGEGLKCICVGGGILGLEIAGALNRQGADVTLLEMHDHLMPRQLNATAGDLMADFCRARGIDIRTGVSAKRFAGEGAVRGVELNSGEKLDTGLVLINIGIRSRTGLAAEQGMACGRGVTVDDRLRAGLDGVYAVGDACEHRGVKYEAWDPARYQGHIAGLNAAGVDTQFGGIPRQHVLKVLGCPMMSVGRFEAEEGDLVIEDGAERPYRRFVFRDRHLAGCVLLGDTALSENVREAIESGRDFGDLRGCSADDVADRL</sequence>
<feature type="domain" description="Rubredoxin-like" evidence="5">
    <location>
        <begin position="2"/>
        <end position="34"/>
    </location>
</feature>
<dbReference type="PANTHER" id="PTHR43429:SF3">
    <property type="entry name" value="NITRITE REDUCTASE [NAD(P)H]"/>
    <property type="match status" value="1"/>
</dbReference>
<organism evidence="6 7">
    <name type="scientific">Kiritimatiella glycovorans</name>
    <dbReference type="NCBI Taxonomy" id="1307763"/>
    <lineage>
        <taxon>Bacteria</taxon>
        <taxon>Pseudomonadati</taxon>
        <taxon>Kiritimatiellota</taxon>
        <taxon>Kiritimatiellia</taxon>
        <taxon>Kiritimatiellales</taxon>
        <taxon>Kiritimatiellaceae</taxon>
        <taxon>Kiritimatiella</taxon>
    </lineage>
</organism>
<dbReference type="PANTHER" id="PTHR43429">
    <property type="entry name" value="PYRIDINE NUCLEOTIDE-DISULFIDE OXIDOREDUCTASE DOMAIN-CONTAINING"/>
    <property type="match status" value="1"/>
</dbReference>
<dbReference type="InterPro" id="IPR016156">
    <property type="entry name" value="FAD/NAD-linked_Rdtase_dimer_sf"/>
</dbReference>
<dbReference type="Pfam" id="PF18267">
    <property type="entry name" value="Rubredoxin_C"/>
    <property type="match status" value="1"/>
</dbReference>
<dbReference type="Proteomes" id="UP000035268">
    <property type="component" value="Chromosome"/>
</dbReference>
<reference evidence="7" key="1">
    <citation type="submission" date="2015-02" db="EMBL/GenBank/DDBJ databases">
        <title>Description and complete genome sequence of the first cultured representative of the subdivision 5 of the Verrucomicrobia phylum.</title>
        <authorList>
            <person name="Spring S."/>
            <person name="Bunk B."/>
            <person name="Sproer C."/>
            <person name="Klenk H.-P."/>
        </authorList>
    </citation>
    <scope>NUCLEOTIDE SEQUENCE [LARGE SCALE GENOMIC DNA]</scope>
    <source>
        <strain evidence="7">L21-Fru-AB</strain>
    </source>
</reference>
<evidence type="ECO:0000259" key="5">
    <source>
        <dbReference type="PROSITE" id="PS50903"/>
    </source>
</evidence>
<keyword evidence="4" id="KW-0274">FAD</keyword>
<dbReference type="PRINTS" id="PR00411">
    <property type="entry name" value="PNDRDTASEI"/>
</dbReference>
<dbReference type="PROSITE" id="PS50903">
    <property type="entry name" value="RUBREDOXIN_LIKE"/>
    <property type="match status" value="1"/>
</dbReference>
<evidence type="ECO:0000256" key="4">
    <source>
        <dbReference type="ARBA" id="ARBA00022827"/>
    </source>
</evidence>
<dbReference type="PRINTS" id="PR00368">
    <property type="entry name" value="FADPNR"/>
</dbReference>
<dbReference type="InterPro" id="IPR050260">
    <property type="entry name" value="FAD-bd_OxRdtase"/>
</dbReference>
<dbReference type="EMBL" id="CP010904">
    <property type="protein sequence ID" value="AKJ63469.1"/>
    <property type="molecule type" value="Genomic_DNA"/>
</dbReference>
<keyword evidence="6" id="KW-0560">Oxidoreductase</keyword>
<reference evidence="6 7" key="2">
    <citation type="journal article" date="2016" name="ISME J.">
        <title>Characterization of the first cultured representative of Verrucomicrobia subdivision 5 indicates the proposal of a novel phylum.</title>
        <authorList>
            <person name="Spring S."/>
            <person name="Bunk B."/>
            <person name="Sproer C."/>
            <person name="Schumann P."/>
            <person name="Rohde M."/>
            <person name="Tindall B.J."/>
            <person name="Klenk H.P."/>
        </authorList>
    </citation>
    <scope>NUCLEOTIDE SEQUENCE [LARGE SCALE GENOMIC DNA]</scope>
    <source>
        <strain evidence="6 7">L21-Fru-AB</strain>
    </source>
</reference>